<dbReference type="PANTHER" id="PTHR11059:SF0">
    <property type="entry name" value="DNA REPAIR PROTEIN RECN"/>
    <property type="match status" value="1"/>
</dbReference>
<feature type="coiled-coil region" evidence="9">
    <location>
        <begin position="328"/>
        <end position="362"/>
    </location>
</feature>
<dbReference type="NCBIfam" id="TIGR00634">
    <property type="entry name" value="recN"/>
    <property type="match status" value="1"/>
</dbReference>
<dbReference type="PANTHER" id="PTHR11059">
    <property type="entry name" value="DNA REPAIR PROTEIN RECN"/>
    <property type="match status" value="1"/>
</dbReference>
<dbReference type="OrthoDB" id="9806954at2"/>
<dbReference type="Proteomes" id="UP000192368">
    <property type="component" value="Unassembled WGS sequence"/>
</dbReference>
<dbReference type="GO" id="GO:0016887">
    <property type="term" value="F:ATP hydrolysis activity"/>
    <property type="evidence" value="ECO:0007669"/>
    <property type="project" value="InterPro"/>
</dbReference>
<evidence type="ECO:0000256" key="4">
    <source>
        <dbReference type="ARBA" id="ARBA00022763"/>
    </source>
</evidence>
<dbReference type="AlphaFoldDB" id="A0A1W1UMU3"/>
<keyword evidence="12" id="KW-1185">Reference proteome</keyword>
<dbReference type="GO" id="GO:0043590">
    <property type="term" value="C:bacterial nucleoid"/>
    <property type="evidence" value="ECO:0007669"/>
    <property type="project" value="TreeGrafter"/>
</dbReference>
<evidence type="ECO:0000256" key="6">
    <source>
        <dbReference type="ARBA" id="ARBA00023204"/>
    </source>
</evidence>
<dbReference type="EMBL" id="FWWR01000009">
    <property type="protein sequence ID" value="SMB82458.1"/>
    <property type="molecule type" value="Genomic_DNA"/>
</dbReference>
<sequence length="555" mass="63703">MLLELSIKNFAIIEDLRVEFGKGLNVLTGETGSGKSIIIDALSMVLGQRTNKDVIKKGKDYAYIEAIFTCYDSFDEIEELDFEAGELIIISKEIKLDRPAISKINGRTVNNSTVMKLTSKLIDIFAQHESVSLMANENQREMLDIFAGKEQRNLIEAYTEEFEKLKKLQSELKEKSSLENDREREIDLLKYQVQEIEDANLTQYDDEELEEDFKKLDNSTDIIKELSKATLILKNYDEGSVEQLIDEVVSSLAYVYKFDSAIEEEYRESEDLRYRLRDLAANLESYTQRIELDPERFSYLESRLNLVNSLKKKYGRTVDDINKFFVEINDRLEFLENFEKNLQKLELEISKVEKKARELAVLISANRKKATKLLESKVRDELIELSIKNAEFRVDFNEKELSKDGIDRLEFMIKTNLGEDFKPLAKTASGGEMSRIMLGFKSILAQRDNIQTLIFDEIDTGISGKTAMLVGKKIKNLSKDRQIIAISHLQQIVSLADHHYLIEKTSSELNTISTVRKLNREERVNELARLIGGMEITDTAIDAARELISKGEING</sequence>
<evidence type="ECO:0000256" key="7">
    <source>
        <dbReference type="ARBA" id="ARBA00033408"/>
    </source>
</evidence>
<dbReference type="GO" id="GO:0005524">
    <property type="term" value="F:ATP binding"/>
    <property type="evidence" value="ECO:0007669"/>
    <property type="project" value="UniProtKB-KW"/>
</dbReference>
<gene>
    <name evidence="11" type="ORF">SAMN00017477_0465</name>
</gene>
<proteinExistence type="inferred from homology"/>
<keyword evidence="4 8" id="KW-0227">DNA damage</keyword>
<keyword evidence="6 8" id="KW-0234">DNA repair</keyword>
<dbReference type="GO" id="GO:0006302">
    <property type="term" value="P:double-strand break repair"/>
    <property type="evidence" value="ECO:0007669"/>
    <property type="project" value="InterPro"/>
</dbReference>
<evidence type="ECO:0000256" key="8">
    <source>
        <dbReference type="PIRNR" id="PIRNR003128"/>
    </source>
</evidence>
<dbReference type="PIRSF" id="PIRSF003128">
    <property type="entry name" value="RecN"/>
    <property type="match status" value="1"/>
</dbReference>
<dbReference type="RefSeq" id="WP_084230145.1">
    <property type="nucleotide sequence ID" value="NZ_FWWR01000009.1"/>
</dbReference>
<dbReference type="CDD" id="cd03241">
    <property type="entry name" value="ABC_RecN"/>
    <property type="match status" value="2"/>
</dbReference>
<feature type="coiled-coil region" evidence="9">
    <location>
        <begin position="148"/>
        <end position="185"/>
    </location>
</feature>
<protein>
    <recommendedName>
        <fullName evidence="2 8">DNA repair protein RecN</fullName>
    </recommendedName>
    <alternativeName>
        <fullName evidence="7 8">Recombination protein N</fullName>
    </alternativeName>
</protein>
<keyword evidence="5" id="KW-0067">ATP-binding</keyword>
<reference evidence="12" key="1">
    <citation type="submission" date="2017-04" db="EMBL/GenBank/DDBJ databases">
        <authorList>
            <person name="Varghese N."/>
            <person name="Submissions S."/>
        </authorList>
    </citation>
    <scope>NUCLEOTIDE SEQUENCE [LARGE SCALE GENOMIC DNA]</scope>
    <source>
        <strain evidence="12">DSM 20463</strain>
    </source>
</reference>
<evidence type="ECO:0000256" key="9">
    <source>
        <dbReference type="SAM" id="Coils"/>
    </source>
</evidence>
<evidence type="ECO:0000256" key="1">
    <source>
        <dbReference type="ARBA" id="ARBA00009441"/>
    </source>
</evidence>
<dbReference type="FunFam" id="3.40.50.300:FF:000356">
    <property type="entry name" value="DNA repair protein RecN"/>
    <property type="match status" value="1"/>
</dbReference>
<evidence type="ECO:0000259" key="10">
    <source>
        <dbReference type="Pfam" id="PF13476"/>
    </source>
</evidence>
<dbReference type="InterPro" id="IPR027417">
    <property type="entry name" value="P-loop_NTPase"/>
</dbReference>
<evidence type="ECO:0000256" key="2">
    <source>
        <dbReference type="ARBA" id="ARBA00021315"/>
    </source>
</evidence>
<dbReference type="Pfam" id="PF13476">
    <property type="entry name" value="AAA_23"/>
    <property type="match status" value="1"/>
</dbReference>
<keyword evidence="3" id="KW-0547">Nucleotide-binding</keyword>
<evidence type="ECO:0000313" key="11">
    <source>
        <dbReference type="EMBL" id="SMB82458.1"/>
    </source>
</evidence>
<evidence type="ECO:0000256" key="3">
    <source>
        <dbReference type="ARBA" id="ARBA00022741"/>
    </source>
</evidence>
<evidence type="ECO:0000313" key="12">
    <source>
        <dbReference type="Proteomes" id="UP000192368"/>
    </source>
</evidence>
<dbReference type="SUPFAM" id="SSF52540">
    <property type="entry name" value="P-loop containing nucleoside triphosphate hydrolases"/>
    <property type="match status" value="1"/>
</dbReference>
<dbReference type="GO" id="GO:0006310">
    <property type="term" value="P:DNA recombination"/>
    <property type="evidence" value="ECO:0007669"/>
    <property type="project" value="InterPro"/>
</dbReference>
<evidence type="ECO:0000256" key="5">
    <source>
        <dbReference type="ARBA" id="ARBA00022840"/>
    </source>
</evidence>
<organism evidence="11 12">
    <name type="scientific">Peptoniphilus asaccharolyticus DSM 20463</name>
    <dbReference type="NCBI Taxonomy" id="573058"/>
    <lineage>
        <taxon>Bacteria</taxon>
        <taxon>Bacillati</taxon>
        <taxon>Bacillota</taxon>
        <taxon>Tissierellia</taxon>
        <taxon>Tissierellales</taxon>
        <taxon>Peptoniphilaceae</taxon>
        <taxon>Peptoniphilus</taxon>
    </lineage>
</organism>
<dbReference type="STRING" id="573058.SAMN00017477_0465"/>
<comment type="similarity">
    <text evidence="1 8">Belongs to the RecN family.</text>
</comment>
<keyword evidence="9" id="KW-0175">Coiled coil</keyword>
<dbReference type="InterPro" id="IPR038729">
    <property type="entry name" value="Rad50/SbcC_AAA"/>
</dbReference>
<name>A0A1W1UMU3_PEPAS</name>
<dbReference type="GO" id="GO:0009432">
    <property type="term" value="P:SOS response"/>
    <property type="evidence" value="ECO:0007669"/>
    <property type="project" value="TreeGrafter"/>
</dbReference>
<dbReference type="Gene3D" id="3.40.50.300">
    <property type="entry name" value="P-loop containing nucleotide triphosphate hydrolases"/>
    <property type="match status" value="2"/>
</dbReference>
<accession>A0A1W1UMU3</accession>
<dbReference type="InterPro" id="IPR004604">
    <property type="entry name" value="DNA_recomb/repair_RecN"/>
</dbReference>
<comment type="function">
    <text evidence="8">May be involved in recombinational repair of damaged DNA.</text>
</comment>
<feature type="domain" description="Rad50/SbcC-type AAA" evidence="10">
    <location>
        <begin position="4"/>
        <end position="197"/>
    </location>
</feature>